<gene>
    <name evidence="1" type="ORF">MRATA1EN3_LOCUS20432</name>
</gene>
<evidence type="ECO:0000313" key="2">
    <source>
        <dbReference type="Proteomes" id="UP001162501"/>
    </source>
</evidence>
<evidence type="ECO:0000313" key="1">
    <source>
        <dbReference type="EMBL" id="CAI9709219.1"/>
    </source>
</evidence>
<name>A0ACB0F8H4_RANTA</name>
<reference evidence="1" key="1">
    <citation type="submission" date="2023-05" db="EMBL/GenBank/DDBJ databases">
        <authorList>
            <consortium name="ELIXIR-Norway"/>
        </authorList>
    </citation>
    <scope>NUCLEOTIDE SEQUENCE</scope>
</reference>
<protein>
    <submittedName>
        <fullName evidence="1">Uncharacterized protein</fullName>
    </submittedName>
</protein>
<dbReference type="Proteomes" id="UP001162501">
    <property type="component" value="Chromosome 33"/>
</dbReference>
<accession>A0ACB0F8H4</accession>
<dbReference type="EMBL" id="OX596117">
    <property type="protein sequence ID" value="CAI9709219.1"/>
    <property type="molecule type" value="Genomic_DNA"/>
</dbReference>
<organism evidence="1 2">
    <name type="scientific">Rangifer tarandus platyrhynchus</name>
    <name type="common">Svalbard reindeer</name>
    <dbReference type="NCBI Taxonomy" id="3082113"/>
    <lineage>
        <taxon>Eukaryota</taxon>
        <taxon>Metazoa</taxon>
        <taxon>Chordata</taxon>
        <taxon>Craniata</taxon>
        <taxon>Vertebrata</taxon>
        <taxon>Euteleostomi</taxon>
        <taxon>Mammalia</taxon>
        <taxon>Eutheria</taxon>
        <taxon>Laurasiatheria</taxon>
        <taxon>Artiodactyla</taxon>
        <taxon>Ruminantia</taxon>
        <taxon>Pecora</taxon>
        <taxon>Cervidae</taxon>
        <taxon>Odocoileinae</taxon>
        <taxon>Rangifer</taxon>
    </lineage>
</organism>
<proteinExistence type="predicted"/>
<sequence length="259" mass="27701">MTPPRWIHGRSAGQQKRDPAWTAEGTRAKGLEARPRQPRAEDRSGTPAPSNHLEPRGPASVPGHRHHSRGVRGGCSLRKDPSLHPPPARSSRDQRPGRCPLPIGDPSPRHRRPPARTSLTATRAASRAERSEQTELAGGLAGRRRGGAPEGGGRGAPAPSSGLSPPLRAAWTRSSPLAGGRLPQARNPTRDLRPSGFCPSPPPFRSPATLGTPPDDTPRPRLLPGTLQFQPRPHSPQGECLPFRVLLPATCPHNLELPS</sequence>